<evidence type="ECO:0000256" key="7">
    <source>
        <dbReference type="SAM" id="Phobius"/>
    </source>
</evidence>
<dbReference type="GO" id="GO:0016020">
    <property type="term" value="C:membrane"/>
    <property type="evidence" value="ECO:0007669"/>
    <property type="project" value="UniProtKB-SubCell"/>
</dbReference>
<evidence type="ECO:0000313" key="9">
    <source>
        <dbReference type="Proteomes" id="UP000184330"/>
    </source>
</evidence>
<comment type="subcellular location">
    <subcellularLocation>
        <location evidence="1">Membrane</location>
        <topology evidence="1">Multi-pass membrane protein</topology>
    </subcellularLocation>
</comment>
<evidence type="ECO:0000256" key="2">
    <source>
        <dbReference type="ARBA" id="ARBA00009824"/>
    </source>
</evidence>
<feature type="region of interest" description="Disordered" evidence="6">
    <location>
        <begin position="115"/>
        <end position="138"/>
    </location>
</feature>
<evidence type="ECO:0000256" key="4">
    <source>
        <dbReference type="ARBA" id="ARBA00022989"/>
    </source>
</evidence>
<dbReference type="Pfam" id="PF05277">
    <property type="entry name" value="DUF726"/>
    <property type="match status" value="1"/>
</dbReference>
<sequence length="872" mass="95016">MPSAQDPKELRLVLNPARRKALTSLIANILSHMRTKIEQSFDSTPQTEAASLFVENSYSRDHSPASTPSDSDRRLEARLEKNLSSTGLQELKKNALFYYDNWAAEVRGQYKKICDGPEDPRSEQRRREWLATRSPPPPPYSAISDVKDVAAEVEAEAREIQEAKDVSILQSLYHPIPTRLTTIPKEDRISVISCMVLLLLSLGHYSAHSRVLLCYLTSAFAIPLDVLTREETDIAKTLILASKALTADAETKKRQAENASSRRWKVGLASVAGAALIGVTGGLAAPVVAGAIGGIMGGVGLGGLASFLGIFAMNGALVGTLFGAFGGKMTGEMVDTYAKEVSDFKFLPIASEWGEFGTKEEADAEARRLRVTIGINGWLTAQDDVVKPWRVLGRDSEVFALRYEMEALLTLGSSLQNMVSSYAWSYVKLEILKRTVLASLWAAIWPVYLLKMATSIDNPFAVARNRSEKAGRVLADALINRAQGERPVTLIGYSLGSRVIYSCLKSLAERKAFGLVENVIFIGSPIPSNSNNWRVMRSVISGKIFNVYSENDYILAFLYRATSIQFGIAGLQQIGDVEGIDNMDLSKEVSGHLRYPELLGKILKRTGVEHVLVEDTEIENDNTEIRLLDVEDPTTTRPKDTKSSHQMDLLGLMDEPVGLSELEGNNGMNELTRSMAMMDTSPRINKTSVPGNPLQSMSGFSVTSHPPRPDASRSMSDPTSMQIGHTIPPSLQSRSTDTEILNITQSLNSIHVSDLPSCSRNPESKQNPGQDDFDSDDGSIQMIDSDDDLAFVPGVPMPDEWEPEPRDAGKVPVFDEPKSLGSFPRNRGGPENPRTSGPSGSGSGVRGCGDRSGDTDGDGNGKRTTAAQLGLY</sequence>
<dbReference type="AlphaFoldDB" id="A0A1L7WMK2"/>
<dbReference type="EMBL" id="FJOG01000004">
    <property type="protein sequence ID" value="CZR53986.1"/>
    <property type="molecule type" value="Genomic_DNA"/>
</dbReference>
<dbReference type="InterPro" id="IPR029058">
    <property type="entry name" value="AB_hydrolase_fold"/>
</dbReference>
<feature type="region of interest" description="Disordered" evidence="6">
    <location>
        <begin position="682"/>
        <end position="735"/>
    </location>
</feature>
<reference evidence="8 9" key="1">
    <citation type="submission" date="2016-03" db="EMBL/GenBank/DDBJ databases">
        <authorList>
            <person name="Ploux O."/>
        </authorList>
    </citation>
    <scope>NUCLEOTIDE SEQUENCE [LARGE SCALE GENOMIC DNA]</scope>
    <source>
        <strain evidence="8 9">UAMH 11012</strain>
    </source>
</reference>
<feature type="compositionally biased region" description="Basic and acidic residues" evidence="6">
    <location>
        <begin position="803"/>
        <end position="818"/>
    </location>
</feature>
<organism evidence="8 9">
    <name type="scientific">Phialocephala subalpina</name>
    <dbReference type="NCBI Taxonomy" id="576137"/>
    <lineage>
        <taxon>Eukaryota</taxon>
        <taxon>Fungi</taxon>
        <taxon>Dikarya</taxon>
        <taxon>Ascomycota</taxon>
        <taxon>Pezizomycotina</taxon>
        <taxon>Leotiomycetes</taxon>
        <taxon>Helotiales</taxon>
        <taxon>Mollisiaceae</taxon>
        <taxon>Phialocephala</taxon>
        <taxon>Phialocephala fortinii species complex</taxon>
    </lineage>
</organism>
<proteinExistence type="inferred from homology"/>
<dbReference type="InterPro" id="IPR007941">
    <property type="entry name" value="DUF726"/>
</dbReference>
<evidence type="ECO:0000256" key="1">
    <source>
        <dbReference type="ARBA" id="ARBA00004141"/>
    </source>
</evidence>
<comment type="similarity">
    <text evidence="2">Belongs to the TMCO4 family.</text>
</comment>
<dbReference type="PANTHER" id="PTHR17920:SF22">
    <property type="entry name" value="DUF726 DOMAIN PROTEIN (AFU_ORTHOLOGUE AFUA_2G12860)"/>
    <property type="match status" value="1"/>
</dbReference>
<evidence type="ECO:0000256" key="3">
    <source>
        <dbReference type="ARBA" id="ARBA00022692"/>
    </source>
</evidence>
<dbReference type="PANTHER" id="PTHR17920">
    <property type="entry name" value="TRANSMEMBRANE AND COILED-COIL DOMAIN-CONTAINING PROTEIN 4 TMCO4"/>
    <property type="match status" value="1"/>
</dbReference>
<dbReference type="SUPFAM" id="SSF53474">
    <property type="entry name" value="alpha/beta-Hydrolases"/>
    <property type="match status" value="1"/>
</dbReference>
<protein>
    <recommendedName>
        <fullName evidence="10">DUF726 domain protein</fullName>
    </recommendedName>
</protein>
<evidence type="ECO:0000256" key="6">
    <source>
        <dbReference type="SAM" id="MobiDB-lite"/>
    </source>
</evidence>
<dbReference type="OrthoDB" id="277931at2759"/>
<evidence type="ECO:0000256" key="5">
    <source>
        <dbReference type="ARBA" id="ARBA00023136"/>
    </source>
</evidence>
<feature type="compositionally biased region" description="Basic and acidic residues" evidence="6">
    <location>
        <begin position="115"/>
        <end position="130"/>
    </location>
</feature>
<feature type="compositionally biased region" description="Polar residues" evidence="6">
    <location>
        <begin position="862"/>
        <end position="872"/>
    </location>
</feature>
<keyword evidence="5 7" id="KW-0472">Membrane</keyword>
<feature type="transmembrane region" description="Helical" evidence="7">
    <location>
        <begin position="268"/>
        <end position="292"/>
    </location>
</feature>
<dbReference type="Gene3D" id="3.40.50.1820">
    <property type="entry name" value="alpha/beta hydrolase"/>
    <property type="match status" value="1"/>
</dbReference>
<keyword evidence="9" id="KW-1185">Reference proteome</keyword>
<feature type="transmembrane region" description="Helical" evidence="7">
    <location>
        <begin position="304"/>
        <end position="325"/>
    </location>
</feature>
<feature type="compositionally biased region" description="Polar residues" evidence="6">
    <location>
        <begin position="682"/>
        <end position="704"/>
    </location>
</feature>
<keyword evidence="4 7" id="KW-1133">Transmembrane helix</keyword>
<dbReference type="Proteomes" id="UP000184330">
    <property type="component" value="Unassembled WGS sequence"/>
</dbReference>
<evidence type="ECO:0008006" key="10">
    <source>
        <dbReference type="Google" id="ProtNLM"/>
    </source>
</evidence>
<feature type="compositionally biased region" description="Polar residues" evidence="6">
    <location>
        <begin position="753"/>
        <end position="769"/>
    </location>
</feature>
<gene>
    <name evidence="8" type="ORF">PAC_03869</name>
</gene>
<feature type="compositionally biased region" description="Polar residues" evidence="6">
    <location>
        <begin position="713"/>
        <end position="735"/>
    </location>
</feature>
<evidence type="ECO:0000313" key="8">
    <source>
        <dbReference type="EMBL" id="CZR53986.1"/>
    </source>
</evidence>
<feature type="region of interest" description="Disordered" evidence="6">
    <location>
        <begin position="753"/>
        <end position="872"/>
    </location>
</feature>
<keyword evidence="3 7" id="KW-0812">Transmembrane</keyword>
<accession>A0A1L7WMK2</accession>
<name>A0A1L7WMK2_9HELO</name>